<dbReference type="EMBL" id="JJMP01000001">
    <property type="protein sequence ID" value="RYC53359.1"/>
    <property type="molecule type" value="Genomic_DNA"/>
</dbReference>
<evidence type="ECO:0000259" key="6">
    <source>
        <dbReference type="Pfam" id="PF07980"/>
    </source>
</evidence>
<evidence type="ECO:0000256" key="5">
    <source>
        <dbReference type="ARBA" id="ARBA00023237"/>
    </source>
</evidence>
<dbReference type="Proteomes" id="UP000290261">
    <property type="component" value="Unassembled WGS sequence"/>
</dbReference>
<dbReference type="PROSITE" id="PS51257">
    <property type="entry name" value="PROKAR_LIPOPROTEIN"/>
    <property type="match status" value="1"/>
</dbReference>
<dbReference type="InterPro" id="IPR011990">
    <property type="entry name" value="TPR-like_helical_dom_sf"/>
</dbReference>
<reference evidence="7 8" key="1">
    <citation type="submission" date="2014-04" db="EMBL/GenBank/DDBJ databases">
        <title>Whole genome of Muricauda olearia.</title>
        <authorList>
            <person name="Zhang X.-H."/>
            <person name="Tang K."/>
        </authorList>
    </citation>
    <scope>NUCLEOTIDE SEQUENCE [LARGE SCALE GENOMIC DNA]</scope>
    <source>
        <strain evidence="7 8">Th120</strain>
    </source>
</reference>
<feature type="domain" description="RagB/SusD" evidence="6">
    <location>
        <begin position="277"/>
        <end position="595"/>
    </location>
</feature>
<evidence type="ECO:0000313" key="7">
    <source>
        <dbReference type="EMBL" id="RYC53359.1"/>
    </source>
</evidence>
<dbReference type="Pfam" id="PF07980">
    <property type="entry name" value="SusD_RagB"/>
    <property type="match status" value="1"/>
</dbReference>
<sequence>MKKVFNISILMVLTLVSSCNDDFLEHLPETEIVADNFFNTEEDLSIYINGLYSFPGFGMYYADEATDNSATTGNREIKTIMTTEANSNTITSGWDWDYLRNINLFLENSPKADVSEEIRNHYDGLARFFRAQFYMGKIKRYSNVPWYDTVLTTDSEDLYKASDSRDFVIEKIFEDYQFAIDHVLEDQPQGAVNKWLVLAYASRNALYEGTYRKYHDELNLAGTANTYLQMASSFSKQVMDNGNFSIYNTGNPNSDYYTLFSSEDLTSNPEVIFTNINVANVKDSGAWSGVFGNYEMSPARDLVESYLMADGSFLSDQTNYETLTFVEEFTDRDPRLSQTYAFPGWELIYVTNYSSGAANYVQQLNKNFTGYHQIKGFTNSLDQDFRNDVDVPVFRYAEVLLTHAEALAELGSISQGILDDTINELRNRAGMPSLTMSVVSDPVQAARYPNVNNPVLLEIRRERRVELALEGRRLEDLNRWKAGKLMEKEPRGLYFPGLGKYDLTGDGIEDIVLLGASDVVPNPEDRETNSLDVTLIYYRAGSIGEDVDVYLTNGSSGYVIATPERGTFTEPKDYYRPIPATEVTLNPNLEQVFGWD</sequence>
<dbReference type="RefSeq" id="WP_207211067.1">
    <property type="nucleotide sequence ID" value="NZ_ML142907.1"/>
</dbReference>
<comment type="similarity">
    <text evidence="2">Belongs to the SusD family.</text>
</comment>
<keyword evidence="3" id="KW-0732">Signal</keyword>
<accession>A0A444VRQ4</accession>
<evidence type="ECO:0000256" key="3">
    <source>
        <dbReference type="ARBA" id="ARBA00022729"/>
    </source>
</evidence>
<name>A0A444VRQ4_9FLAO</name>
<evidence type="ECO:0000256" key="4">
    <source>
        <dbReference type="ARBA" id="ARBA00023136"/>
    </source>
</evidence>
<keyword evidence="4" id="KW-0472">Membrane</keyword>
<protein>
    <submittedName>
        <fullName evidence="7">Membrane protein</fullName>
    </submittedName>
</protein>
<evidence type="ECO:0000313" key="8">
    <source>
        <dbReference type="Proteomes" id="UP000290261"/>
    </source>
</evidence>
<dbReference type="InterPro" id="IPR012944">
    <property type="entry name" value="SusD_RagB_dom"/>
</dbReference>
<keyword evidence="5" id="KW-0998">Cell outer membrane</keyword>
<proteinExistence type="inferred from homology"/>
<gene>
    <name evidence="7" type="ORF">DN53_03815</name>
</gene>
<evidence type="ECO:0000256" key="1">
    <source>
        <dbReference type="ARBA" id="ARBA00004442"/>
    </source>
</evidence>
<comment type="subcellular location">
    <subcellularLocation>
        <location evidence="1">Cell outer membrane</location>
    </subcellularLocation>
</comment>
<evidence type="ECO:0000256" key="2">
    <source>
        <dbReference type="ARBA" id="ARBA00006275"/>
    </source>
</evidence>
<keyword evidence="8" id="KW-1185">Reference proteome</keyword>
<dbReference type="AlphaFoldDB" id="A0A444VRQ4"/>
<dbReference type="SUPFAM" id="SSF48452">
    <property type="entry name" value="TPR-like"/>
    <property type="match status" value="1"/>
</dbReference>
<dbReference type="Gene3D" id="1.25.40.390">
    <property type="match status" value="1"/>
</dbReference>
<organism evidence="7 8">
    <name type="scientific">Flagellimonas olearia</name>
    <dbReference type="NCBI Taxonomy" id="552546"/>
    <lineage>
        <taxon>Bacteria</taxon>
        <taxon>Pseudomonadati</taxon>
        <taxon>Bacteroidota</taxon>
        <taxon>Flavobacteriia</taxon>
        <taxon>Flavobacteriales</taxon>
        <taxon>Flavobacteriaceae</taxon>
        <taxon>Flagellimonas</taxon>
    </lineage>
</organism>
<comment type="caution">
    <text evidence="7">The sequence shown here is derived from an EMBL/GenBank/DDBJ whole genome shotgun (WGS) entry which is preliminary data.</text>
</comment>
<dbReference type="GO" id="GO:0009279">
    <property type="term" value="C:cell outer membrane"/>
    <property type="evidence" value="ECO:0007669"/>
    <property type="project" value="UniProtKB-SubCell"/>
</dbReference>